<name>A0A401IEL5_APHSA</name>
<comment type="caution">
    <text evidence="1">The sequence shown here is derived from an EMBL/GenBank/DDBJ whole genome shotgun (WGS) entry which is preliminary data.</text>
</comment>
<evidence type="ECO:0000313" key="2">
    <source>
        <dbReference type="Proteomes" id="UP000287247"/>
    </source>
</evidence>
<reference evidence="2" key="1">
    <citation type="submission" date="2017-05" db="EMBL/GenBank/DDBJ databases">
        <title>Physiological properties and genetic analysis related to exopolysaccharide production of fresh-water unicellular cyanobacterium Aphanothece sacrum, Suizenji Nori, that has been cultured as a food source in Japan.</title>
        <authorList>
            <person name="Kanesaki Y."/>
            <person name="Yoshikawa S."/>
            <person name="Ohki K."/>
        </authorList>
    </citation>
    <scope>NUCLEOTIDE SEQUENCE [LARGE SCALE GENOMIC DNA]</scope>
    <source>
        <strain evidence="2">FPU1</strain>
    </source>
</reference>
<protein>
    <submittedName>
        <fullName evidence="1">Helicase associated domain-containing protein</fullName>
    </submittedName>
</protein>
<dbReference type="EMBL" id="BDQK01000004">
    <property type="protein sequence ID" value="GBF79713.1"/>
    <property type="molecule type" value="Genomic_DNA"/>
</dbReference>
<dbReference type="AlphaFoldDB" id="A0A401IEL5"/>
<dbReference type="Proteomes" id="UP000287247">
    <property type="component" value="Unassembled WGS sequence"/>
</dbReference>
<proteinExistence type="predicted"/>
<gene>
    <name evidence="1" type="ORF">AsFPU1_1112</name>
</gene>
<keyword evidence="2" id="KW-1185">Reference proteome</keyword>
<evidence type="ECO:0000313" key="1">
    <source>
        <dbReference type="EMBL" id="GBF79713.1"/>
    </source>
</evidence>
<dbReference type="RefSeq" id="WP_174715375.1">
    <property type="nucleotide sequence ID" value="NZ_BDQK01000004.1"/>
</dbReference>
<sequence>MSLPTDFNSWEHFQDIWKKTHNKEVRQWFRDLDPDTLDLDLKNTSTKFIFSFIN</sequence>
<accession>A0A401IEL5</accession>
<organism evidence="1 2">
    <name type="scientific">Aphanothece sacrum FPU1</name>
    <dbReference type="NCBI Taxonomy" id="1920663"/>
    <lineage>
        <taxon>Bacteria</taxon>
        <taxon>Bacillati</taxon>
        <taxon>Cyanobacteriota</taxon>
        <taxon>Cyanophyceae</taxon>
        <taxon>Oscillatoriophycideae</taxon>
        <taxon>Chroococcales</taxon>
        <taxon>Aphanothecaceae</taxon>
        <taxon>Aphanothece</taxon>
    </lineage>
</organism>